<dbReference type="AlphaFoldDB" id="A0A9X8UHB4"/>
<dbReference type="SUPFAM" id="SSF51556">
    <property type="entry name" value="Metallo-dependent hydrolases"/>
    <property type="match status" value="1"/>
</dbReference>
<accession>A0A9X8UHB4</accession>
<evidence type="ECO:0000313" key="3">
    <source>
        <dbReference type="Proteomes" id="UP000294682"/>
    </source>
</evidence>
<organism evidence="2 3">
    <name type="scientific">Harryflintia acetispora</name>
    <dbReference type="NCBI Taxonomy" id="1849041"/>
    <lineage>
        <taxon>Bacteria</taxon>
        <taxon>Bacillati</taxon>
        <taxon>Bacillota</taxon>
        <taxon>Clostridia</taxon>
        <taxon>Eubacteriales</taxon>
        <taxon>Oscillospiraceae</taxon>
        <taxon>Harryflintia</taxon>
    </lineage>
</organism>
<evidence type="ECO:0000259" key="1">
    <source>
        <dbReference type="Pfam" id="PF04909"/>
    </source>
</evidence>
<dbReference type="RefSeq" id="WP_132085100.1">
    <property type="nucleotide sequence ID" value="NZ_SLUK01000012.1"/>
</dbReference>
<keyword evidence="3" id="KW-1185">Reference proteome</keyword>
<dbReference type="Proteomes" id="UP000294682">
    <property type="component" value="Unassembled WGS sequence"/>
</dbReference>
<dbReference type="Gene3D" id="3.20.20.140">
    <property type="entry name" value="Metal-dependent hydrolases"/>
    <property type="match status" value="1"/>
</dbReference>
<feature type="domain" description="Amidohydrolase-related" evidence="1">
    <location>
        <begin position="279"/>
        <end position="434"/>
    </location>
</feature>
<proteinExistence type="predicted"/>
<sequence>MDERTYFEEYIDEIEIINTHDHTMAPEQARRRAQKESYLYDVLLANNNSGFLSYLPDERWRTTQFDFGDALGNHRDSCEASPAQLWEKLAPVIWRGKASPHFRMFMEGCRDLFGLDFAIPESEEQWTIFSQRMQASNQREDWYDHVLRQKAHIEKTLVVGRADPRQVEREYFLPLHNLGDFLSGFDSGVLQKLEQQYGRRAESFADFEELLRHAVKTAKQQGVVAIKDMQAYKRFMNYKNVTRNDARKAFECVSHNGWAMKSISGEDITRFQDYTMHLILSLAGEYGLPVQIHTGSPAPTDQSNPLLLIDLIESHPGTDIVVLHCGGAYYQQFVMTAKYASHVYLDLAWLLTGFPGPSGTRRLLGDWLELVPWDKFTWGADCAVVEETYGTFLTARRVLAQVLADKVGEGFISRGEGEQIARMILRENAKKLYHI</sequence>
<dbReference type="Pfam" id="PF04909">
    <property type="entry name" value="Amidohydro_2"/>
    <property type="match status" value="1"/>
</dbReference>
<gene>
    <name evidence="2" type="ORF">EDD78_11243</name>
</gene>
<comment type="caution">
    <text evidence="2">The sequence shown here is derived from an EMBL/GenBank/DDBJ whole genome shotgun (WGS) entry which is preliminary data.</text>
</comment>
<protein>
    <submittedName>
        <fullName evidence="2">Amidohydrolase family protein</fullName>
    </submittedName>
</protein>
<dbReference type="GO" id="GO:0016787">
    <property type="term" value="F:hydrolase activity"/>
    <property type="evidence" value="ECO:0007669"/>
    <property type="project" value="InterPro"/>
</dbReference>
<dbReference type="InterPro" id="IPR032466">
    <property type="entry name" value="Metal_Hydrolase"/>
</dbReference>
<name>A0A9X8UHB4_9FIRM</name>
<evidence type="ECO:0000313" key="2">
    <source>
        <dbReference type="EMBL" id="TCL41873.1"/>
    </source>
</evidence>
<reference evidence="2 3" key="1">
    <citation type="submission" date="2019-03" db="EMBL/GenBank/DDBJ databases">
        <title>Genomic Encyclopedia of Type Strains, Phase IV (KMG-IV): sequencing the most valuable type-strain genomes for metagenomic binning, comparative biology and taxonomic classification.</title>
        <authorList>
            <person name="Goeker M."/>
        </authorList>
    </citation>
    <scope>NUCLEOTIDE SEQUENCE [LARGE SCALE GENOMIC DNA]</scope>
    <source>
        <strain evidence="2 3">DSM 100433</strain>
    </source>
</reference>
<dbReference type="PANTHER" id="PTHR43383">
    <property type="entry name" value="NODULIN 6"/>
    <property type="match status" value="1"/>
</dbReference>
<dbReference type="EMBL" id="SLUK01000012">
    <property type="protein sequence ID" value="TCL41873.1"/>
    <property type="molecule type" value="Genomic_DNA"/>
</dbReference>
<dbReference type="PANTHER" id="PTHR43383:SF2">
    <property type="entry name" value="AMIDOHYDROLASE 2 FAMILY PROTEIN"/>
    <property type="match status" value="1"/>
</dbReference>
<dbReference type="InterPro" id="IPR006680">
    <property type="entry name" value="Amidohydro-rel"/>
</dbReference>